<dbReference type="Pfam" id="PF00013">
    <property type="entry name" value="KH_1"/>
    <property type="match status" value="1"/>
</dbReference>
<dbReference type="GO" id="GO:0004654">
    <property type="term" value="F:polyribonucleotide nucleotidyltransferase activity"/>
    <property type="evidence" value="ECO:0007669"/>
    <property type="project" value="InterPro"/>
</dbReference>
<keyword evidence="1" id="KW-0808">Transferase</keyword>
<dbReference type="InterPro" id="IPR012162">
    <property type="entry name" value="PNPase"/>
</dbReference>
<dbReference type="PROSITE" id="PS50084">
    <property type="entry name" value="KH_TYPE_1"/>
    <property type="match status" value="1"/>
</dbReference>
<reference evidence="7" key="1">
    <citation type="submission" date="2020-05" db="EMBL/GenBank/DDBJ databases">
        <title>Sulfur intermediates as new biogeochemical hubs in an aquatic model microbial ecosystem.</title>
        <authorList>
            <person name="Vigneron A."/>
        </authorList>
    </citation>
    <scope>NUCLEOTIDE SEQUENCE</scope>
    <source>
        <strain evidence="7">Bin.250</strain>
    </source>
</reference>
<feature type="domain" description="S1 motif" evidence="6">
    <location>
        <begin position="76"/>
        <end position="143"/>
    </location>
</feature>
<gene>
    <name evidence="7" type="ORF">HQ497_12880</name>
</gene>
<dbReference type="AlphaFoldDB" id="A0A972VYZ9"/>
<dbReference type="InterPro" id="IPR003029">
    <property type="entry name" value="S1_domain"/>
</dbReference>
<dbReference type="PANTHER" id="PTHR11252">
    <property type="entry name" value="POLYRIBONUCLEOTIDE NUCLEOTIDYLTRANSFERASE"/>
    <property type="match status" value="1"/>
</dbReference>
<dbReference type="PROSITE" id="PS50126">
    <property type="entry name" value="S1"/>
    <property type="match status" value="1"/>
</dbReference>
<keyword evidence="4 5" id="KW-0694">RNA-binding</keyword>
<evidence type="ECO:0000256" key="3">
    <source>
        <dbReference type="ARBA" id="ARBA00022842"/>
    </source>
</evidence>
<dbReference type="InterPro" id="IPR004087">
    <property type="entry name" value="KH_dom"/>
</dbReference>
<sequence length="159" mass="16721">SVSSNAPAMVTMKVDSDKIRDVIGKGGATIRGITEQTGASVDIDDNGTITIFGEGSESRDAAVAMILSITAEAEVGQIYKGKVVKIADFGAFVNILPGKDGLLHISQISQERVEKVTDFLSEGQEIDVIVLDVDRGRIKLSMKEMPGQADAEAPAAATE</sequence>
<dbReference type="Gene3D" id="2.40.50.140">
    <property type="entry name" value="Nucleic acid-binding proteins"/>
    <property type="match status" value="1"/>
</dbReference>
<name>A0A972VYZ9_9GAMM</name>
<dbReference type="FunFam" id="3.30.1370.10:FF:000001">
    <property type="entry name" value="Polyribonucleotide nucleotidyltransferase"/>
    <property type="match status" value="1"/>
</dbReference>
<evidence type="ECO:0000256" key="1">
    <source>
        <dbReference type="ARBA" id="ARBA00022679"/>
    </source>
</evidence>
<dbReference type="Gene3D" id="3.30.1370.10">
    <property type="entry name" value="K Homology domain, type 1"/>
    <property type="match status" value="1"/>
</dbReference>
<evidence type="ECO:0000256" key="4">
    <source>
        <dbReference type="ARBA" id="ARBA00022884"/>
    </source>
</evidence>
<evidence type="ECO:0000259" key="6">
    <source>
        <dbReference type="PROSITE" id="PS50126"/>
    </source>
</evidence>
<dbReference type="GO" id="GO:0000175">
    <property type="term" value="F:3'-5'-RNA exonuclease activity"/>
    <property type="evidence" value="ECO:0007669"/>
    <property type="project" value="TreeGrafter"/>
</dbReference>
<dbReference type="FunFam" id="2.40.50.140:FF:000023">
    <property type="entry name" value="Polyribonucleotide nucleotidyltransferase"/>
    <property type="match status" value="1"/>
</dbReference>
<keyword evidence="3" id="KW-0460">Magnesium</keyword>
<dbReference type="SMART" id="SM00316">
    <property type="entry name" value="S1"/>
    <property type="match status" value="1"/>
</dbReference>
<dbReference type="GO" id="GO:0003723">
    <property type="term" value="F:RNA binding"/>
    <property type="evidence" value="ECO:0007669"/>
    <property type="project" value="UniProtKB-UniRule"/>
</dbReference>
<protein>
    <submittedName>
        <fullName evidence="7">S1 RNA-binding domain-containing protein</fullName>
    </submittedName>
</protein>
<dbReference type="EMBL" id="JABMOJ010000489">
    <property type="protein sequence ID" value="NQV66248.1"/>
    <property type="molecule type" value="Genomic_DNA"/>
</dbReference>
<keyword evidence="2" id="KW-0548">Nucleotidyltransferase</keyword>
<feature type="non-terminal residue" evidence="7">
    <location>
        <position position="1"/>
    </location>
</feature>
<dbReference type="InterPro" id="IPR036612">
    <property type="entry name" value="KH_dom_type_1_sf"/>
</dbReference>
<dbReference type="CDD" id="cd02393">
    <property type="entry name" value="KH-I_PNPase"/>
    <property type="match status" value="1"/>
</dbReference>
<comment type="caution">
    <text evidence="7">The sequence shown here is derived from an EMBL/GenBank/DDBJ whole genome shotgun (WGS) entry which is preliminary data.</text>
</comment>
<dbReference type="GO" id="GO:0005829">
    <property type="term" value="C:cytosol"/>
    <property type="evidence" value="ECO:0007669"/>
    <property type="project" value="TreeGrafter"/>
</dbReference>
<dbReference type="InterPro" id="IPR012340">
    <property type="entry name" value="NA-bd_OB-fold"/>
</dbReference>
<dbReference type="PANTHER" id="PTHR11252:SF0">
    <property type="entry name" value="POLYRIBONUCLEOTIDE NUCLEOTIDYLTRANSFERASE 1, MITOCHONDRIAL"/>
    <property type="match status" value="1"/>
</dbReference>
<dbReference type="SUPFAM" id="SSF54791">
    <property type="entry name" value="Eukaryotic type KH-domain (KH-domain type I)"/>
    <property type="match status" value="1"/>
</dbReference>
<dbReference type="GO" id="GO:0006402">
    <property type="term" value="P:mRNA catabolic process"/>
    <property type="evidence" value="ECO:0007669"/>
    <property type="project" value="InterPro"/>
</dbReference>
<dbReference type="CDD" id="cd04472">
    <property type="entry name" value="S1_PNPase"/>
    <property type="match status" value="1"/>
</dbReference>
<evidence type="ECO:0000313" key="7">
    <source>
        <dbReference type="EMBL" id="NQV66248.1"/>
    </source>
</evidence>
<organism evidence="7 8">
    <name type="scientific">SAR86 cluster bacterium</name>
    <dbReference type="NCBI Taxonomy" id="2030880"/>
    <lineage>
        <taxon>Bacteria</taxon>
        <taxon>Pseudomonadati</taxon>
        <taxon>Pseudomonadota</taxon>
        <taxon>Gammaproteobacteria</taxon>
        <taxon>SAR86 cluster</taxon>
    </lineage>
</organism>
<dbReference type="InterPro" id="IPR004088">
    <property type="entry name" value="KH_dom_type_1"/>
</dbReference>
<dbReference type="SMART" id="SM00322">
    <property type="entry name" value="KH"/>
    <property type="match status" value="1"/>
</dbReference>
<evidence type="ECO:0000313" key="8">
    <source>
        <dbReference type="Proteomes" id="UP000754644"/>
    </source>
</evidence>
<evidence type="ECO:0000256" key="5">
    <source>
        <dbReference type="PROSITE-ProRule" id="PRU00117"/>
    </source>
</evidence>
<accession>A0A972VYZ9</accession>
<dbReference type="Pfam" id="PF00575">
    <property type="entry name" value="S1"/>
    <property type="match status" value="1"/>
</dbReference>
<dbReference type="SUPFAM" id="SSF50249">
    <property type="entry name" value="Nucleic acid-binding proteins"/>
    <property type="match status" value="1"/>
</dbReference>
<evidence type="ECO:0000256" key="2">
    <source>
        <dbReference type="ARBA" id="ARBA00022695"/>
    </source>
</evidence>
<proteinExistence type="predicted"/>
<dbReference type="Proteomes" id="UP000754644">
    <property type="component" value="Unassembled WGS sequence"/>
</dbReference>